<organism evidence="1 2">
    <name type="scientific">Nitratireductor arenosus</name>
    <dbReference type="NCBI Taxonomy" id="2682096"/>
    <lineage>
        <taxon>Bacteria</taxon>
        <taxon>Pseudomonadati</taxon>
        <taxon>Pseudomonadota</taxon>
        <taxon>Alphaproteobacteria</taxon>
        <taxon>Hyphomicrobiales</taxon>
        <taxon>Phyllobacteriaceae</taxon>
        <taxon>Nitratireductor</taxon>
    </lineage>
</organism>
<keyword evidence="2" id="KW-1185">Reference proteome</keyword>
<evidence type="ECO:0000313" key="1">
    <source>
        <dbReference type="EMBL" id="MVA97070.1"/>
    </source>
</evidence>
<protein>
    <submittedName>
        <fullName evidence="1">Uncharacterized protein</fullName>
    </submittedName>
</protein>
<name>A0A844QGD7_9HYPH</name>
<reference evidence="1 2" key="1">
    <citation type="submission" date="2019-12" db="EMBL/GenBank/DDBJ databases">
        <title>Nitratireductor arenosus sp. nov., Isolated from sea sand, Jeju island, South Korea.</title>
        <authorList>
            <person name="Kim W."/>
        </authorList>
    </citation>
    <scope>NUCLEOTIDE SEQUENCE [LARGE SCALE GENOMIC DNA]</scope>
    <source>
        <strain evidence="1 2">CAU 1489</strain>
    </source>
</reference>
<dbReference type="EMBL" id="WPHG01000002">
    <property type="protein sequence ID" value="MVA97070.1"/>
    <property type="molecule type" value="Genomic_DNA"/>
</dbReference>
<evidence type="ECO:0000313" key="2">
    <source>
        <dbReference type="Proteomes" id="UP000463224"/>
    </source>
</evidence>
<proteinExistence type="predicted"/>
<accession>A0A844QGD7</accession>
<dbReference type="AlphaFoldDB" id="A0A844QGD7"/>
<gene>
    <name evidence="1" type="ORF">GN330_07385</name>
</gene>
<comment type="caution">
    <text evidence="1">The sequence shown here is derived from an EMBL/GenBank/DDBJ whole genome shotgun (WGS) entry which is preliminary data.</text>
</comment>
<sequence>MFDGLVPKDRRLPVDAARTGFDHCPTIEKRLAKQAHIVPKRIPPAIGPPNEFRKKVEPHIRGLQAPAGCFNAS</sequence>
<dbReference type="Proteomes" id="UP000463224">
    <property type="component" value="Unassembled WGS sequence"/>
</dbReference>